<keyword evidence="3" id="KW-1185">Reference proteome</keyword>
<dbReference type="EMBL" id="BKZW01000003">
    <property type="protein sequence ID" value="GER90994.1"/>
    <property type="molecule type" value="Genomic_DNA"/>
</dbReference>
<keyword evidence="1" id="KW-0812">Transmembrane</keyword>
<evidence type="ECO:0000256" key="1">
    <source>
        <dbReference type="SAM" id="Phobius"/>
    </source>
</evidence>
<proteinExistence type="predicted"/>
<dbReference type="PANTHER" id="PTHR40078">
    <property type="entry name" value="INTEGRAL MEMBRANE PROTEIN-RELATED"/>
    <property type="match status" value="1"/>
</dbReference>
<keyword evidence="1" id="KW-0472">Membrane</keyword>
<dbReference type="Proteomes" id="UP000326912">
    <property type="component" value="Unassembled WGS sequence"/>
</dbReference>
<reference evidence="2 3" key="1">
    <citation type="submission" date="2019-10" db="EMBL/GenBank/DDBJ databases">
        <title>Dictyobacter vulcani sp. nov., within the class Ktedonobacteria, isolated from soil of volcanic Mt. Zao.</title>
        <authorList>
            <person name="Zheng Y."/>
            <person name="Wang C.M."/>
            <person name="Sakai Y."/>
            <person name="Abe K."/>
            <person name="Yokota A."/>
            <person name="Yabe S."/>
        </authorList>
    </citation>
    <scope>NUCLEOTIDE SEQUENCE [LARGE SCALE GENOMIC DNA]</scope>
    <source>
        <strain evidence="2 3">W12</strain>
    </source>
</reference>
<dbReference type="InterPro" id="IPR038750">
    <property type="entry name" value="YczE/YyaS-like"/>
</dbReference>
<feature type="transmembrane region" description="Helical" evidence="1">
    <location>
        <begin position="58"/>
        <end position="78"/>
    </location>
</feature>
<evidence type="ECO:0000313" key="2">
    <source>
        <dbReference type="EMBL" id="GER90994.1"/>
    </source>
</evidence>
<dbReference type="Pfam" id="PF19700">
    <property type="entry name" value="DUF6198"/>
    <property type="match status" value="1"/>
</dbReference>
<dbReference type="PANTHER" id="PTHR40078:SF1">
    <property type="entry name" value="INTEGRAL MEMBRANE PROTEIN"/>
    <property type="match status" value="1"/>
</dbReference>
<gene>
    <name evidence="2" type="ORF">KDW_51560</name>
</gene>
<protein>
    <submittedName>
        <fullName evidence="2">Membrane protein</fullName>
    </submittedName>
</protein>
<feature type="transmembrane region" description="Helical" evidence="1">
    <location>
        <begin position="12"/>
        <end position="38"/>
    </location>
</feature>
<name>A0A5J4KNR3_9CHLR</name>
<dbReference type="RefSeq" id="WP_151758694.1">
    <property type="nucleotide sequence ID" value="NZ_BKZW01000003.1"/>
</dbReference>
<comment type="caution">
    <text evidence="2">The sequence shown here is derived from an EMBL/GenBank/DDBJ whole genome shotgun (WGS) entry which is preliminary data.</text>
</comment>
<accession>A0A5J4KNR3</accession>
<dbReference type="AlphaFoldDB" id="A0A5J4KNR3"/>
<feature type="transmembrane region" description="Helical" evidence="1">
    <location>
        <begin position="115"/>
        <end position="137"/>
    </location>
</feature>
<keyword evidence="1" id="KW-1133">Transmembrane helix</keyword>
<feature type="transmembrane region" description="Helical" evidence="1">
    <location>
        <begin position="85"/>
        <end position="103"/>
    </location>
</feature>
<sequence>MHTFSWRSILSWNYLLRFCVLIFGLLLYSIGIVCLYRSNFGLDPWDVLHQGISFHTPLTFGLANVAVGATLIVVCLFLKVMPGVGTIFNMLLIGLFVDAQIRLNWLPDLSHASWLVRLLVNVLGVLVVGLGTACYIAPKMGAGPRDGLMLRLHTLTKLRISIVRASIECSVLLVGYLLGGTVWIGTLIFALGIGPAVELSFGLLNKLHIPERLVPPTPVTVPLEAEDTLIQPIPENSH</sequence>
<organism evidence="2 3">
    <name type="scientific">Dictyobacter vulcani</name>
    <dbReference type="NCBI Taxonomy" id="2607529"/>
    <lineage>
        <taxon>Bacteria</taxon>
        <taxon>Bacillati</taxon>
        <taxon>Chloroflexota</taxon>
        <taxon>Ktedonobacteria</taxon>
        <taxon>Ktedonobacterales</taxon>
        <taxon>Dictyobacteraceae</taxon>
        <taxon>Dictyobacter</taxon>
    </lineage>
</organism>
<evidence type="ECO:0000313" key="3">
    <source>
        <dbReference type="Proteomes" id="UP000326912"/>
    </source>
</evidence>